<dbReference type="OrthoDB" id="10164712at2759"/>
<evidence type="ECO:0000313" key="4">
    <source>
        <dbReference type="RefSeq" id="XP_035658283.1"/>
    </source>
</evidence>
<gene>
    <name evidence="4" type="primary">LOC118403616</name>
    <name evidence="2" type="ORF">BRAFLDRAFT_93341</name>
</gene>
<keyword evidence="3" id="KW-1185">Reference proteome</keyword>
<reference evidence="2" key="1">
    <citation type="journal article" date="2008" name="Nature">
        <title>The amphioxus genome and the evolution of the chordate karyotype.</title>
        <authorList>
            <consortium name="US DOE Joint Genome Institute (JGI-PGF)"/>
            <person name="Putnam N.H."/>
            <person name="Butts T."/>
            <person name="Ferrier D.E.K."/>
            <person name="Furlong R.F."/>
            <person name="Hellsten U."/>
            <person name="Kawashima T."/>
            <person name="Robinson-Rechavi M."/>
            <person name="Shoguchi E."/>
            <person name="Terry A."/>
            <person name="Yu J.-K."/>
            <person name="Benito-Gutierrez E.L."/>
            <person name="Dubchak I."/>
            <person name="Garcia-Fernandez J."/>
            <person name="Gibson-Brown J.J."/>
            <person name="Grigoriev I.V."/>
            <person name="Horton A.C."/>
            <person name="de Jong P.J."/>
            <person name="Jurka J."/>
            <person name="Kapitonov V.V."/>
            <person name="Kohara Y."/>
            <person name="Kuroki Y."/>
            <person name="Lindquist E."/>
            <person name="Lucas S."/>
            <person name="Osoegawa K."/>
            <person name="Pennacchio L.A."/>
            <person name="Salamov A.A."/>
            <person name="Satou Y."/>
            <person name="Sauka-Spengler T."/>
            <person name="Schmutz J."/>
            <person name="Shin-I T."/>
            <person name="Toyoda A."/>
            <person name="Bronner-Fraser M."/>
            <person name="Fujiyama A."/>
            <person name="Holland L.Z."/>
            <person name="Holland P.W.H."/>
            <person name="Satoh N."/>
            <person name="Rokhsar D.S."/>
        </authorList>
    </citation>
    <scope>NUCLEOTIDE SEQUENCE [LARGE SCALE GENOMIC DNA]</scope>
    <source>
        <strain evidence="2">S238N-H82</strain>
        <tissue evidence="2">Testes</tissue>
    </source>
</reference>
<evidence type="ECO:0000256" key="1">
    <source>
        <dbReference type="SAM" id="MobiDB-lite"/>
    </source>
</evidence>
<reference evidence="3" key="2">
    <citation type="journal article" date="2020" name="Nat. Ecol. Evol.">
        <title>Deeply conserved synteny resolves early events in vertebrate evolution.</title>
        <authorList>
            <person name="Simakov O."/>
            <person name="Marletaz F."/>
            <person name="Yue J.X."/>
            <person name="O'Connell B."/>
            <person name="Jenkins J."/>
            <person name="Brandt A."/>
            <person name="Calef R."/>
            <person name="Tung C.H."/>
            <person name="Huang T.K."/>
            <person name="Schmutz J."/>
            <person name="Satoh N."/>
            <person name="Yu J.K."/>
            <person name="Putnam N.H."/>
            <person name="Green R.E."/>
            <person name="Rokhsar D.S."/>
        </authorList>
    </citation>
    <scope>NUCLEOTIDE SEQUENCE [LARGE SCALE GENOMIC DNA]</scope>
    <source>
        <strain evidence="3">S238N-H82</strain>
    </source>
</reference>
<accession>C3YKC7</accession>
<dbReference type="InParanoid" id="C3YKC7"/>
<dbReference type="KEGG" id="bfo:118403616"/>
<dbReference type="GeneID" id="118403616"/>
<feature type="region of interest" description="Disordered" evidence="1">
    <location>
        <begin position="1"/>
        <end position="20"/>
    </location>
</feature>
<proteinExistence type="predicted"/>
<name>C3YKC7_BRAFL</name>
<evidence type="ECO:0000313" key="2">
    <source>
        <dbReference type="EMBL" id="EEN59288.1"/>
    </source>
</evidence>
<dbReference type="Proteomes" id="UP000001554">
    <property type="component" value="Chromosome 16"/>
</dbReference>
<dbReference type="AlphaFoldDB" id="C3YKC7"/>
<sequence>MKKDKKKTPNTPGSGPSEEAKKDFLDHLEFTSQHMLYKSGTLYFVYILIFIQAQCNPTPENCALMWTMCEVGLIHGIVATLHEAFALWYKDQQDIGKKKEKE</sequence>
<dbReference type="EMBL" id="GG666521">
    <property type="protein sequence ID" value="EEN59288.1"/>
    <property type="molecule type" value="Genomic_DNA"/>
</dbReference>
<evidence type="ECO:0000313" key="3">
    <source>
        <dbReference type="Proteomes" id="UP000001554"/>
    </source>
</evidence>
<protein>
    <submittedName>
        <fullName evidence="4">Uncharacterized protein LOC118403616</fullName>
    </submittedName>
</protein>
<reference evidence="4" key="3">
    <citation type="submission" date="2025-04" db="UniProtKB">
        <authorList>
            <consortium name="RefSeq"/>
        </authorList>
    </citation>
    <scope>IDENTIFICATION</scope>
    <source>
        <strain evidence="4">S238N-H82</strain>
        <tissue evidence="4">Testes</tissue>
    </source>
</reference>
<dbReference type="RefSeq" id="XP_035658283.1">
    <property type="nucleotide sequence ID" value="XM_035802390.1"/>
</dbReference>
<organism>
    <name type="scientific">Branchiostoma floridae</name>
    <name type="common">Florida lancelet</name>
    <name type="synonym">Amphioxus</name>
    <dbReference type="NCBI Taxonomy" id="7739"/>
    <lineage>
        <taxon>Eukaryota</taxon>
        <taxon>Metazoa</taxon>
        <taxon>Chordata</taxon>
        <taxon>Cephalochordata</taxon>
        <taxon>Leptocardii</taxon>
        <taxon>Amphioxiformes</taxon>
        <taxon>Branchiostomatidae</taxon>
        <taxon>Branchiostoma</taxon>
    </lineage>
</organism>